<evidence type="ECO:0000256" key="2">
    <source>
        <dbReference type="ARBA" id="ARBA00009187"/>
    </source>
</evidence>
<dbReference type="EMBL" id="JH432010">
    <property type="status" value="NOT_ANNOTATED_CDS"/>
    <property type="molecule type" value="Genomic_DNA"/>
</dbReference>
<keyword evidence="3 10" id="KW-0813">Transport</keyword>
<feature type="transmembrane region" description="Helical" evidence="10">
    <location>
        <begin position="205"/>
        <end position="229"/>
    </location>
</feature>
<comment type="subcellular location">
    <subcellularLocation>
        <location evidence="1 10">Endoplasmic reticulum membrane</location>
        <topology evidence="1 10">Multi-pass membrane protein</topology>
    </subcellularLocation>
</comment>
<evidence type="ECO:0000256" key="9">
    <source>
        <dbReference type="ARBA" id="ARBA00023136"/>
    </source>
</evidence>
<feature type="transmembrane region" description="Helical" evidence="10">
    <location>
        <begin position="113"/>
        <end position="136"/>
    </location>
</feature>
<keyword evidence="8 10" id="KW-0443">Lipid metabolism</keyword>
<dbReference type="EnsemblMetazoa" id="SMAR014761-RA">
    <property type="protein sequence ID" value="SMAR014761-PA"/>
    <property type="gene ID" value="SMAR014761"/>
</dbReference>
<dbReference type="AlphaFoldDB" id="T1JLN1"/>
<reference evidence="12" key="1">
    <citation type="submission" date="2011-05" db="EMBL/GenBank/DDBJ databases">
        <authorList>
            <person name="Richards S.R."/>
            <person name="Qu J."/>
            <person name="Jiang H."/>
            <person name="Jhangiani S.N."/>
            <person name="Agravi P."/>
            <person name="Goodspeed R."/>
            <person name="Gross S."/>
            <person name="Mandapat C."/>
            <person name="Jackson L."/>
            <person name="Mathew T."/>
            <person name="Pu L."/>
            <person name="Thornton R."/>
            <person name="Saada N."/>
            <person name="Wilczek-Boney K.B."/>
            <person name="Lee S."/>
            <person name="Kovar C."/>
            <person name="Wu Y."/>
            <person name="Scherer S.E."/>
            <person name="Worley K.C."/>
            <person name="Muzny D.M."/>
            <person name="Gibbs R."/>
        </authorList>
    </citation>
    <scope>NUCLEOTIDE SEQUENCE</scope>
    <source>
        <strain evidence="12">Brora</strain>
    </source>
</reference>
<evidence type="ECO:0000256" key="8">
    <source>
        <dbReference type="ARBA" id="ARBA00023098"/>
    </source>
</evidence>
<dbReference type="PhylomeDB" id="T1JLN1"/>
<keyword evidence="6 10" id="KW-1133">Transmembrane helix</keyword>
<dbReference type="Proteomes" id="UP000014500">
    <property type="component" value="Unassembled WGS sequence"/>
</dbReference>
<evidence type="ECO:0000256" key="3">
    <source>
        <dbReference type="ARBA" id="ARBA00022448"/>
    </source>
</evidence>
<feature type="transmembrane region" description="Helical" evidence="10">
    <location>
        <begin position="177"/>
        <end position="198"/>
    </location>
</feature>
<evidence type="ECO:0000313" key="11">
    <source>
        <dbReference type="EnsemblMetazoa" id="SMAR014761-PA"/>
    </source>
</evidence>
<dbReference type="GO" id="GO:0032541">
    <property type="term" value="C:cortical endoplasmic reticulum"/>
    <property type="evidence" value="ECO:0007669"/>
    <property type="project" value="TreeGrafter"/>
</dbReference>
<keyword evidence="7 10" id="KW-0445">Lipid transport</keyword>
<dbReference type="PANTHER" id="PTHR14467">
    <property type="entry name" value="ARV1"/>
    <property type="match status" value="1"/>
</dbReference>
<dbReference type="Pfam" id="PF04161">
    <property type="entry name" value="Arv1"/>
    <property type="match status" value="1"/>
</dbReference>
<keyword evidence="4 10" id="KW-0812">Transmembrane</keyword>
<dbReference type="PANTHER" id="PTHR14467:SF0">
    <property type="entry name" value="PROTEIN ARV1"/>
    <property type="match status" value="1"/>
</dbReference>
<protein>
    <recommendedName>
        <fullName evidence="10">Protein ARV</fullName>
    </recommendedName>
</protein>
<dbReference type="GO" id="GO:0005789">
    <property type="term" value="C:endoplasmic reticulum membrane"/>
    <property type="evidence" value="ECO:0007669"/>
    <property type="project" value="UniProtKB-SubCell"/>
</dbReference>
<dbReference type="GO" id="GO:0005794">
    <property type="term" value="C:Golgi apparatus"/>
    <property type="evidence" value="ECO:0007669"/>
    <property type="project" value="TreeGrafter"/>
</dbReference>
<sequence>METRGDYMCVNCGAKAPSLYKQHSPDVLRLYHCKKCENIVDKYVEYDTTIILIDIILQQHQAYRHILFNAGSKPFWKIAVILLLCDSYVLWINQEQKKTRKNFNQFQNFQLDWDIYIMALVTLIELVSFVLTVLIFTQLIRNKWRISYSTLVHAMIVGSCGKLMIVPALIWGQSGSYIYLGLTSFFVWLSLVHVYQAVCGVPQSVAFVTITCSQGIQYLIRCLLLMLMYV</sequence>
<dbReference type="STRING" id="126957.T1JLN1"/>
<name>T1JLN1_STRMM</name>
<evidence type="ECO:0000256" key="1">
    <source>
        <dbReference type="ARBA" id="ARBA00004477"/>
    </source>
</evidence>
<evidence type="ECO:0000256" key="10">
    <source>
        <dbReference type="RuleBase" id="RU368065"/>
    </source>
</evidence>
<dbReference type="GO" id="GO:0097036">
    <property type="term" value="P:regulation of plasma membrane sterol distribution"/>
    <property type="evidence" value="ECO:0007669"/>
    <property type="project" value="UniProtKB-UniRule"/>
</dbReference>
<dbReference type="HOGENOM" id="CLU_076722_1_0_1"/>
<dbReference type="OMA" id="KLYWKVS"/>
<dbReference type="GO" id="GO:0016125">
    <property type="term" value="P:sterol metabolic process"/>
    <property type="evidence" value="ECO:0007669"/>
    <property type="project" value="UniProtKB-UniRule"/>
</dbReference>
<evidence type="ECO:0000256" key="4">
    <source>
        <dbReference type="ARBA" id="ARBA00022692"/>
    </source>
</evidence>
<comment type="similarity">
    <text evidence="2 10">Belongs to the ARV1 family.</text>
</comment>
<keyword evidence="5 10" id="KW-0256">Endoplasmic reticulum</keyword>
<feature type="transmembrane region" description="Helical" evidence="10">
    <location>
        <begin position="148"/>
        <end position="171"/>
    </location>
</feature>
<dbReference type="GO" id="GO:0032366">
    <property type="term" value="P:intracellular sterol transport"/>
    <property type="evidence" value="ECO:0007669"/>
    <property type="project" value="UniProtKB-UniRule"/>
</dbReference>
<accession>T1JLN1</accession>
<keyword evidence="12" id="KW-1185">Reference proteome</keyword>
<keyword evidence="9 10" id="KW-0472">Membrane</keyword>
<proteinExistence type="inferred from homology"/>
<dbReference type="eggNOG" id="KOG3134">
    <property type="taxonomic scope" value="Eukaryota"/>
</dbReference>
<organism evidence="11 12">
    <name type="scientific">Strigamia maritima</name>
    <name type="common">European centipede</name>
    <name type="synonym">Geophilus maritimus</name>
    <dbReference type="NCBI Taxonomy" id="126957"/>
    <lineage>
        <taxon>Eukaryota</taxon>
        <taxon>Metazoa</taxon>
        <taxon>Ecdysozoa</taxon>
        <taxon>Arthropoda</taxon>
        <taxon>Myriapoda</taxon>
        <taxon>Chilopoda</taxon>
        <taxon>Pleurostigmophora</taxon>
        <taxon>Geophilomorpha</taxon>
        <taxon>Linotaeniidae</taxon>
        <taxon>Strigamia</taxon>
    </lineage>
</organism>
<evidence type="ECO:0000313" key="12">
    <source>
        <dbReference type="Proteomes" id="UP000014500"/>
    </source>
</evidence>
<comment type="function">
    <text evidence="10">Mediator of sterol homeostasis involved in sterol uptake, trafficking and distribution into membranes.</text>
</comment>
<dbReference type="InterPro" id="IPR007290">
    <property type="entry name" value="Arv1"/>
</dbReference>
<dbReference type="GO" id="GO:0006665">
    <property type="term" value="P:sphingolipid metabolic process"/>
    <property type="evidence" value="ECO:0007669"/>
    <property type="project" value="TreeGrafter"/>
</dbReference>
<reference evidence="11" key="2">
    <citation type="submission" date="2015-02" db="UniProtKB">
        <authorList>
            <consortium name="EnsemblMetazoa"/>
        </authorList>
    </citation>
    <scope>IDENTIFICATION</scope>
</reference>
<evidence type="ECO:0000256" key="5">
    <source>
        <dbReference type="ARBA" id="ARBA00022824"/>
    </source>
</evidence>
<evidence type="ECO:0000256" key="6">
    <source>
        <dbReference type="ARBA" id="ARBA00022989"/>
    </source>
</evidence>
<feature type="transmembrane region" description="Helical" evidence="10">
    <location>
        <begin position="74"/>
        <end position="93"/>
    </location>
</feature>
<evidence type="ECO:0000256" key="7">
    <source>
        <dbReference type="ARBA" id="ARBA00023055"/>
    </source>
</evidence>